<dbReference type="EMBL" id="CM045760">
    <property type="protein sequence ID" value="KAI8025100.1"/>
    <property type="molecule type" value="Genomic_DNA"/>
</dbReference>
<evidence type="ECO:0000313" key="1">
    <source>
        <dbReference type="EMBL" id="KAI8025100.1"/>
    </source>
</evidence>
<sequence>MANDAYRPPLELELEEGTDECVDSSYLCLIGKILTSKALNKQAVTRIILGVWKTRAEITISSWPDNVFLFRFGSEEDRALVLRNAPWSVMSNLLVLQPLSVGKAISEMDISYCPFWVQVHGLPMDKMTRRNEQIIANSIGKLIGVEAPTEGLLLARSFLRLRVNINISQPLPRGFMLKRPSSNSSEKRDIWVNFKYERLSVFCYDCGRIDHDSNSCKFVSREAGRQSGYGPELRTGVARNLGLIVEYYRNQINETKESLRHILRRQNSQALASGEKTQCTTDEAQPGATTTEASCPQPPPLLHSQGTETPIVQQYTTCGLQAGNETNMVRQSPIPPLL</sequence>
<keyword evidence="2" id="KW-1185">Reference proteome</keyword>
<name>A0ACC0II02_9ERIC</name>
<organism evidence="1 2">
    <name type="scientific">Camellia lanceoleosa</name>
    <dbReference type="NCBI Taxonomy" id="1840588"/>
    <lineage>
        <taxon>Eukaryota</taxon>
        <taxon>Viridiplantae</taxon>
        <taxon>Streptophyta</taxon>
        <taxon>Embryophyta</taxon>
        <taxon>Tracheophyta</taxon>
        <taxon>Spermatophyta</taxon>
        <taxon>Magnoliopsida</taxon>
        <taxon>eudicotyledons</taxon>
        <taxon>Gunneridae</taxon>
        <taxon>Pentapetalae</taxon>
        <taxon>asterids</taxon>
        <taxon>Ericales</taxon>
        <taxon>Theaceae</taxon>
        <taxon>Camellia</taxon>
    </lineage>
</organism>
<accession>A0ACC0II02</accession>
<comment type="caution">
    <text evidence="1">The sequence shown here is derived from an EMBL/GenBank/DDBJ whole genome shotgun (WGS) entry which is preliminary data.</text>
</comment>
<evidence type="ECO:0000313" key="2">
    <source>
        <dbReference type="Proteomes" id="UP001060215"/>
    </source>
</evidence>
<dbReference type="Proteomes" id="UP001060215">
    <property type="component" value="Chromosome 3"/>
</dbReference>
<proteinExistence type="predicted"/>
<protein>
    <submittedName>
        <fullName evidence="1">Uncharacterized protein</fullName>
    </submittedName>
</protein>
<reference evidence="1 2" key="1">
    <citation type="journal article" date="2022" name="Plant J.">
        <title>Chromosome-level genome of Camellia lanceoleosa provides a valuable resource for understanding genome evolution and self-incompatibility.</title>
        <authorList>
            <person name="Gong W."/>
            <person name="Xiao S."/>
            <person name="Wang L."/>
            <person name="Liao Z."/>
            <person name="Chang Y."/>
            <person name="Mo W."/>
            <person name="Hu G."/>
            <person name="Li W."/>
            <person name="Zhao G."/>
            <person name="Zhu H."/>
            <person name="Hu X."/>
            <person name="Ji K."/>
            <person name="Xiang X."/>
            <person name="Song Q."/>
            <person name="Yuan D."/>
            <person name="Jin S."/>
            <person name="Zhang L."/>
        </authorList>
    </citation>
    <scope>NUCLEOTIDE SEQUENCE [LARGE SCALE GENOMIC DNA]</scope>
    <source>
        <strain evidence="1">SQ_2022a</strain>
    </source>
</reference>
<gene>
    <name evidence="1" type="ORF">LOK49_LG02G02718</name>
</gene>